<evidence type="ECO:0000256" key="2">
    <source>
        <dbReference type="ARBA" id="ARBA00008205"/>
    </source>
</evidence>
<dbReference type="CDD" id="cd02037">
    <property type="entry name" value="Mrp_NBP35"/>
    <property type="match status" value="1"/>
</dbReference>
<evidence type="ECO:0000256" key="9">
    <source>
        <dbReference type="HAMAP-Rule" id="MF_02040"/>
    </source>
</evidence>
<dbReference type="InterPro" id="IPR034904">
    <property type="entry name" value="FSCA_dom_sf"/>
</dbReference>
<feature type="region of interest" description="Disordered" evidence="10">
    <location>
        <begin position="80"/>
        <end position="120"/>
    </location>
</feature>
<dbReference type="EMBL" id="QGDB01000001">
    <property type="protein sequence ID" value="PWL19394.1"/>
    <property type="molecule type" value="Genomic_DNA"/>
</dbReference>
<dbReference type="GO" id="GO:0016226">
    <property type="term" value="P:iron-sulfur cluster assembly"/>
    <property type="evidence" value="ECO:0007669"/>
    <property type="project" value="InterPro"/>
</dbReference>
<dbReference type="InterPro" id="IPR044304">
    <property type="entry name" value="NUBPL-like"/>
</dbReference>
<keyword evidence="4 9" id="KW-0547">Nucleotide-binding</keyword>
<dbReference type="SUPFAM" id="SSF117916">
    <property type="entry name" value="Fe-S cluster assembly (FSCA) domain-like"/>
    <property type="match status" value="1"/>
</dbReference>
<dbReference type="Gene3D" id="3.30.300.130">
    <property type="entry name" value="Fe-S cluster assembly (FSCA)"/>
    <property type="match status" value="1"/>
</dbReference>
<dbReference type="GO" id="GO:0016887">
    <property type="term" value="F:ATP hydrolysis activity"/>
    <property type="evidence" value="ECO:0007669"/>
    <property type="project" value="UniProtKB-UniRule"/>
</dbReference>
<dbReference type="InterPro" id="IPR019591">
    <property type="entry name" value="Mrp/NBP35_ATP-bd"/>
</dbReference>
<dbReference type="AlphaFoldDB" id="A0A316JD36"/>
<dbReference type="OrthoDB" id="9809679at2"/>
<evidence type="ECO:0000313" key="12">
    <source>
        <dbReference type="EMBL" id="PWL19394.1"/>
    </source>
</evidence>
<proteinExistence type="inferred from homology"/>
<comment type="subunit">
    <text evidence="9">Homodimer.</text>
</comment>
<dbReference type="GO" id="GO:0140663">
    <property type="term" value="F:ATP-dependent FeS chaperone activity"/>
    <property type="evidence" value="ECO:0007669"/>
    <property type="project" value="InterPro"/>
</dbReference>
<dbReference type="PANTHER" id="PTHR42961:SF2">
    <property type="entry name" value="IRON-SULFUR PROTEIN NUBPL"/>
    <property type="match status" value="1"/>
</dbReference>
<evidence type="ECO:0000259" key="11">
    <source>
        <dbReference type="Pfam" id="PF01883"/>
    </source>
</evidence>
<feature type="compositionally biased region" description="Pro residues" evidence="10">
    <location>
        <begin position="92"/>
        <end position="102"/>
    </location>
</feature>
<keyword evidence="7 9" id="KW-0411">Iron-sulfur</keyword>
<keyword evidence="13" id="KW-1185">Reference proteome</keyword>
<dbReference type="HAMAP" id="MF_02040">
    <property type="entry name" value="Mrp_NBP35"/>
    <property type="match status" value="1"/>
</dbReference>
<evidence type="ECO:0000256" key="7">
    <source>
        <dbReference type="ARBA" id="ARBA00023014"/>
    </source>
</evidence>
<dbReference type="PANTHER" id="PTHR42961">
    <property type="entry name" value="IRON-SULFUR PROTEIN NUBPL"/>
    <property type="match status" value="1"/>
</dbReference>
<comment type="function">
    <text evidence="9">Binds and transfers iron-sulfur (Fe-S) clusters to target apoproteins. Can hydrolyze ATP.</text>
</comment>
<dbReference type="SUPFAM" id="SSF52540">
    <property type="entry name" value="P-loop containing nucleoside triphosphate hydrolases"/>
    <property type="match status" value="1"/>
</dbReference>
<dbReference type="InterPro" id="IPR002744">
    <property type="entry name" value="MIP18-like"/>
</dbReference>
<evidence type="ECO:0000256" key="6">
    <source>
        <dbReference type="ARBA" id="ARBA00023004"/>
    </source>
</evidence>
<gene>
    <name evidence="12" type="ORF">DKP76_02255</name>
</gene>
<accession>A0A316JD36</accession>
<feature type="binding site" evidence="9">
    <location>
        <begin position="132"/>
        <end position="139"/>
    </location>
    <ligand>
        <name>ATP</name>
        <dbReference type="ChEBI" id="CHEBI:30616"/>
    </ligand>
</feature>
<dbReference type="GO" id="GO:0005524">
    <property type="term" value="F:ATP binding"/>
    <property type="evidence" value="ECO:0007669"/>
    <property type="project" value="UniProtKB-UniRule"/>
</dbReference>
<evidence type="ECO:0000256" key="10">
    <source>
        <dbReference type="SAM" id="MobiDB-lite"/>
    </source>
</evidence>
<evidence type="ECO:0000256" key="8">
    <source>
        <dbReference type="ARBA" id="ARBA00024036"/>
    </source>
</evidence>
<organism evidence="12 13">
    <name type="scientific">Falsochrobactrum shanghaiense</name>
    <dbReference type="NCBI Taxonomy" id="2201899"/>
    <lineage>
        <taxon>Bacteria</taxon>
        <taxon>Pseudomonadati</taxon>
        <taxon>Pseudomonadota</taxon>
        <taxon>Alphaproteobacteria</taxon>
        <taxon>Hyphomicrobiales</taxon>
        <taxon>Brucellaceae</taxon>
        <taxon>Falsochrobactrum</taxon>
    </lineage>
</organism>
<keyword evidence="5 9" id="KW-0067">ATP-binding</keyword>
<dbReference type="InterPro" id="IPR000808">
    <property type="entry name" value="Mrp-like_CS"/>
</dbReference>
<dbReference type="RefSeq" id="WP_109704784.1">
    <property type="nucleotide sequence ID" value="NZ_QGDB01000001.1"/>
</dbReference>
<comment type="caution">
    <text evidence="12">The sequence shown here is derived from an EMBL/GenBank/DDBJ whole genome shotgun (WGS) entry which is preliminary data.</text>
</comment>
<dbReference type="InterPro" id="IPR033756">
    <property type="entry name" value="YlxH/NBP35"/>
</dbReference>
<sequence length="385" mass="40968">MASITREQVLERLKGVTGPDFKSDVVSLGLISDIFIADGKVFFSITVPAERADALEPMRLAAEKVVREIPGVTGALVTLTAEKKGGRTSDDAPPPKPQPRPAAPAQHRQPQQRPAAKPGIPGVGSIIAVASGKGGVGKSTTAVNLALGLAANGLKVGILDADIYGPSMPRLLGLSGRPETVEGRILKPMENYGVKVMSMGFMVDEETPMIWRGPMVMSALTQMLREVAWGELDVLVVDMPPGTGDAQLTMAQQVPLAGAVVVSTPQDLALIDARKGINMFRKVDVPLLGIVENMSYFIAPDTGTRYDIFGHGGARKEAERLDVPFLGEVPLHMDVRAYSDNGTPITAKEPDSPHAKIYREIARKVWENMKGGKGAGKPAPAIVFD</sequence>
<dbReference type="Gene3D" id="3.40.50.300">
    <property type="entry name" value="P-loop containing nucleotide triphosphate hydrolases"/>
    <property type="match status" value="1"/>
</dbReference>
<keyword evidence="6 9" id="KW-0408">Iron</keyword>
<evidence type="ECO:0000256" key="5">
    <source>
        <dbReference type="ARBA" id="ARBA00022840"/>
    </source>
</evidence>
<evidence type="ECO:0000313" key="13">
    <source>
        <dbReference type="Proteomes" id="UP000245865"/>
    </source>
</evidence>
<feature type="compositionally biased region" description="Low complexity" evidence="10">
    <location>
        <begin position="103"/>
        <end position="118"/>
    </location>
</feature>
<dbReference type="GO" id="GO:0046872">
    <property type="term" value="F:metal ion binding"/>
    <property type="evidence" value="ECO:0007669"/>
    <property type="project" value="UniProtKB-KW"/>
</dbReference>
<dbReference type="GO" id="GO:0051539">
    <property type="term" value="F:4 iron, 4 sulfur cluster binding"/>
    <property type="evidence" value="ECO:0007669"/>
    <property type="project" value="TreeGrafter"/>
</dbReference>
<name>A0A316JD36_9HYPH</name>
<dbReference type="InterPro" id="IPR027417">
    <property type="entry name" value="P-loop_NTPase"/>
</dbReference>
<evidence type="ECO:0000256" key="4">
    <source>
        <dbReference type="ARBA" id="ARBA00022741"/>
    </source>
</evidence>
<keyword evidence="9" id="KW-0378">Hydrolase</keyword>
<comment type="similarity">
    <text evidence="1">In the N-terminal section; belongs to the MIP18 family.</text>
</comment>
<dbReference type="Proteomes" id="UP000245865">
    <property type="component" value="Unassembled WGS sequence"/>
</dbReference>
<dbReference type="Pfam" id="PF10609">
    <property type="entry name" value="ParA"/>
    <property type="match status" value="1"/>
</dbReference>
<dbReference type="FunFam" id="3.40.50.300:FF:000418">
    <property type="entry name" value="Iron-sulfur cluster carrier protein"/>
    <property type="match status" value="1"/>
</dbReference>
<protein>
    <recommendedName>
        <fullName evidence="9">Iron-sulfur cluster carrier protein</fullName>
    </recommendedName>
</protein>
<evidence type="ECO:0000256" key="3">
    <source>
        <dbReference type="ARBA" id="ARBA00022723"/>
    </source>
</evidence>
<keyword evidence="3 9" id="KW-0479">Metal-binding</keyword>
<reference evidence="12 13" key="1">
    <citation type="submission" date="2018-05" db="EMBL/GenBank/DDBJ databases">
        <title>Comparative genomic sequence analysis between strain HN4 and CCM 8460T (Falsochrobactrum ovis) will provide more evidence to prove that HN4 is a new species of Falsochrobactrum.</title>
        <authorList>
            <person name="Lyu W."/>
            <person name="Sun L."/>
            <person name="Yao L."/>
        </authorList>
    </citation>
    <scope>NUCLEOTIDE SEQUENCE [LARGE SCALE GENOMIC DNA]</scope>
    <source>
        <strain evidence="12 13">HN4</strain>
    </source>
</reference>
<comment type="similarity">
    <text evidence="8 9">Belongs to the Mrp/NBP35 ATP-binding proteins family.</text>
</comment>
<feature type="compositionally biased region" description="Basic and acidic residues" evidence="10">
    <location>
        <begin position="81"/>
        <end position="90"/>
    </location>
</feature>
<dbReference type="PROSITE" id="PS01215">
    <property type="entry name" value="MRP"/>
    <property type="match status" value="1"/>
</dbReference>
<comment type="similarity">
    <text evidence="2">In the C-terminal section; belongs to the Mrp/NBP35 ATP-binding proteins family.</text>
</comment>
<dbReference type="Pfam" id="PF01883">
    <property type="entry name" value="FeS_assembly_P"/>
    <property type="match status" value="1"/>
</dbReference>
<feature type="domain" description="MIP18 family-like" evidence="11">
    <location>
        <begin position="6"/>
        <end position="77"/>
    </location>
</feature>
<evidence type="ECO:0000256" key="1">
    <source>
        <dbReference type="ARBA" id="ARBA00007352"/>
    </source>
</evidence>